<keyword evidence="2" id="KW-1185">Reference proteome</keyword>
<comment type="caution">
    <text evidence="1">The sequence shown here is derived from an EMBL/GenBank/DDBJ whole genome shotgun (WGS) entry which is preliminary data.</text>
</comment>
<proteinExistence type="predicted"/>
<gene>
    <name evidence="1" type="ORF">AMORRO_LOCUS14204</name>
</gene>
<dbReference type="Proteomes" id="UP000789342">
    <property type="component" value="Unassembled WGS sequence"/>
</dbReference>
<protein>
    <submittedName>
        <fullName evidence="1">2136_t:CDS:1</fullName>
    </submittedName>
</protein>
<evidence type="ECO:0000313" key="2">
    <source>
        <dbReference type="Proteomes" id="UP000789342"/>
    </source>
</evidence>
<feature type="non-terminal residue" evidence="1">
    <location>
        <position position="1"/>
    </location>
</feature>
<dbReference type="OrthoDB" id="10260545at2759"/>
<sequence length="182" mass="20480">MSSNLSTTIKTTNTNINNRFFNCVFESNNMERPSILGESYFEEYDREKDDIASHLLLRCVIRDSILCRASSRVTISSKTSASITSSTATFIDHLFMKFKDMTIRASLNDLSKLSISLMDKNTNEFLILNVNAFGWQFEDMNWGIGATKMKSLPNAGGGSLLSEVFSCEIMERILGVELLKTE</sequence>
<reference evidence="1" key="1">
    <citation type="submission" date="2021-06" db="EMBL/GenBank/DDBJ databases">
        <authorList>
            <person name="Kallberg Y."/>
            <person name="Tangrot J."/>
            <person name="Rosling A."/>
        </authorList>
    </citation>
    <scope>NUCLEOTIDE SEQUENCE</scope>
    <source>
        <strain evidence="1">CL551</strain>
    </source>
</reference>
<organism evidence="1 2">
    <name type="scientific">Acaulospora morrowiae</name>
    <dbReference type="NCBI Taxonomy" id="94023"/>
    <lineage>
        <taxon>Eukaryota</taxon>
        <taxon>Fungi</taxon>
        <taxon>Fungi incertae sedis</taxon>
        <taxon>Mucoromycota</taxon>
        <taxon>Glomeromycotina</taxon>
        <taxon>Glomeromycetes</taxon>
        <taxon>Diversisporales</taxon>
        <taxon>Acaulosporaceae</taxon>
        <taxon>Acaulospora</taxon>
    </lineage>
</organism>
<name>A0A9N9IFK5_9GLOM</name>
<dbReference type="EMBL" id="CAJVPV010027231">
    <property type="protein sequence ID" value="CAG8733589.1"/>
    <property type="molecule type" value="Genomic_DNA"/>
</dbReference>
<evidence type="ECO:0000313" key="1">
    <source>
        <dbReference type="EMBL" id="CAG8733589.1"/>
    </source>
</evidence>
<accession>A0A9N9IFK5</accession>
<dbReference type="AlphaFoldDB" id="A0A9N9IFK5"/>